<dbReference type="EMBL" id="JARJLG010000016">
    <property type="protein sequence ID" value="KAJ7774153.1"/>
    <property type="molecule type" value="Genomic_DNA"/>
</dbReference>
<sequence length="371" mass="40556">MRAKIRGMKTETRGEPYLGRDGARPVERWCASRSAHGWRCCTGKEQGADAGAARVEDITAFIVFHTRGAFHADVETHLPPPDVPPAPFLFSDSELNDMLRVPAQHPEWMGLGTVDARRFGEDGDAQEAAPREREEPRAAQSSADPRADVGAVPGSGKEQGADMPVLSASRISWRAQISAPTRARRAAVAASHPRLSWAGCTALHAGVEWRARMCEAEDRADDQRRAGRVLRDPRRSASHPGQIVSCVLRVLSMSSTYCTASNKLIFGYPGDDLSDTRKESFSPRKQADDPHIQHLRDTAAIERGSGTSADVASELMLLGRVGWGPHCVEEPPTICKTGRSAMAADCEYFLFGKSERFVAEMGEWGGTRRRP</sequence>
<evidence type="ECO:0000313" key="2">
    <source>
        <dbReference type="EMBL" id="KAJ7774153.1"/>
    </source>
</evidence>
<dbReference type="Proteomes" id="UP001215280">
    <property type="component" value="Unassembled WGS sequence"/>
</dbReference>
<comment type="caution">
    <text evidence="2">The sequence shown here is derived from an EMBL/GenBank/DDBJ whole genome shotgun (WGS) entry which is preliminary data.</text>
</comment>
<organism evidence="2 3">
    <name type="scientific">Mycena maculata</name>
    <dbReference type="NCBI Taxonomy" id="230809"/>
    <lineage>
        <taxon>Eukaryota</taxon>
        <taxon>Fungi</taxon>
        <taxon>Dikarya</taxon>
        <taxon>Basidiomycota</taxon>
        <taxon>Agaricomycotina</taxon>
        <taxon>Agaricomycetes</taxon>
        <taxon>Agaricomycetidae</taxon>
        <taxon>Agaricales</taxon>
        <taxon>Marasmiineae</taxon>
        <taxon>Mycenaceae</taxon>
        <taxon>Mycena</taxon>
    </lineage>
</organism>
<keyword evidence="3" id="KW-1185">Reference proteome</keyword>
<feature type="region of interest" description="Disordered" evidence="1">
    <location>
        <begin position="123"/>
        <end position="162"/>
    </location>
</feature>
<protein>
    <submittedName>
        <fullName evidence="2">Uncharacterized protein</fullName>
    </submittedName>
</protein>
<reference evidence="2" key="1">
    <citation type="submission" date="2023-03" db="EMBL/GenBank/DDBJ databases">
        <title>Massive genome expansion in bonnet fungi (Mycena s.s.) driven by repeated elements and novel gene families across ecological guilds.</title>
        <authorList>
            <consortium name="Lawrence Berkeley National Laboratory"/>
            <person name="Harder C.B."/>
            <person name="Miyauchi S."/>
            <person name="Viragh M."/>
            <person name="Kuo A."/>
            <person name="Thoen E."/>
            <person name="Andreopoulos B."/>
            <person name="Lu D."/>
            <person name="Skrede I."/>
            <person name="Drula E."/>
            <person name="Henrissat B."/>
            <person name="Morin E."/>
            <person name="Kohler A."/>
            <person name="Barry K."/>
            <person name="LaButti K."/>
            <person name="Morin E."/>
            <person name="Salamov A."/>
            <person name="Lipzen A."/>
            <person name="Mereny Z."/>
            <person name="Hegedus B."/>
            <person name="Baldrian P."/>
            <person name="Stursova M."/>
            <person name="Weitz H."/>
            <person name="Taylor A."/>
            <person name="Grigoriev I.V."/>
            <person name="Nagy L.G."/>
            <person name="Martin F."/>
            <person name="Kauserud H."/>
        </authorList>
    </citation>
    <scope>NUCLEOTIDE SEQUENCE</scope>
    <source>
        <strain evidence="2">CBHHK188m</strain>
    </source>
</reference>
<evidence type="ECO:0000313" key="3">
    <source>
        <dbReference type="Proteomes" id="UP001215280"/>
    </source>
</evidence>
<dbReference type="AlphaFoldDB" id="A0AAD7NT72"/>
<accession>A0AAD7NT72</accession>
<name>A0AAD7NT72_9AGAR</name>
<proteinExistence type="predicted"/>
<gene>
    <name evidence="2" type="ORF">DFH07DRAFT_952406</name>
</gene>
<evidence type="ECO:0000256" key="1">
    <source>
        <dbReference type="SAM" id="MobiDB-lite"/>
    </source>
</evidence>